<dbReference type="GO" id="GO:0004038">
    <property type="term" value="F:allantoinase activity"/>
    <property type="evidence" value="ECO:0007669"/>
    <property type="project" value="TreeGrafter"/>
</dbReference>
<feature type="domain" description="Dihydroorotase catalytic" evidence="4">
    <location>
        <begin position="51"/>
        <end position="236"/>
    </location>
</feature>
<protein>
    <submittedName>
        <fullName evidence="5">Putative Dihydroorotase-like protein (Aspartate carbamoyltransferase 44 kDa Non-catalytic chain) PyrC</fullName>
        <ecNumber evidence="5">3.5.2.3</ecNumber>
    </submittedName>
</protein>
<dbReference type="GO" id="GO:0016740">
    <property type="term" value="F:transferase activity"/>
    <property type="evidence" value="ECO:0007669"/>
    <property type="project" value="UniProtKB-KW"/>
</dbReference>
<dbReference type="SUPFAM" id="SSF51338">
    <property type="entry name" value="Composite domain of metallo-dependent hydrolases"/>
    <property type="match status" value="1"/>
</dbReference>
<proteinExistence type="predicted"/>
<keyword evidence="5" id="KW-0378">Hydrolase</keyword>
<dbReference type="EC" id="3.5.2.3" evidence="5"/>
<dbReference type="InterPro" id="IPR004722">
    <property type="entry name" value="DHOase"/>
</dbReference>
<dbReference type="GO" id="GO:0005737">
    <property type="term" value="C:cytoplasm"/>
    <property type="evidence" value="ECO:0007669"/>
    <property type="project" value="TreeGrafter"/>
</dbReference>
<dbReference type="PANTHER" id="PTHR43668:SF2">
    <property type="entry name" value="ALLANTOINASE"/>
    <property type="match status" value="1"/>
</dbReference>
<dbReference type="CDD" id="cd01317">
    <property type="entry name" value="DHOase_IIa"/>
    <property type="match status" value="1"/>
</dbReference>
<dbReference type="Gene3D" id="3.20.20.140">
    <property type="entry name" value="Metal-dependent hydrolases"/>
    <property type="match status" value="1"/>
</dbReference>
<evidence type="ECO:0000313" key="5">
    <source>
        <dbReference type="EMBL" id="CBI11760.1"/>
    </source>
</evidence>
<evidence type="ECO:0000256" key="2">
    <source>
        <dbReference type="ARBA" id="ARBA00022975"/>
    </source>
</evidence>
<gene>
    <name evidence="5" type="ORF">CARN7_2607</name>
</gene>
<comment type="caution">
    <text evidence="5">The sequence shown here is derived from an EMBL/GenBank/DDBJ whole genome shotgun (WGS) entry which is preliminary data.</text>
</comment>
<dbReference type="SUPFAM" id="SSF51556">
    <property type="entry name" value="Metallo-dependent hydrolases"/>
    <property type="match status" value="1"/>
</dbReference>
<dbReference type="NCBIfam" id="TIGR00857">
    <property type="entry name" value="pyrC_multi"/>
    <property type="match status" value="1"/>
</dbReference>
<evidence type="ECO:0000259" key="4">
    <source>
        <dbReference type="Pfam" id="PF12890"/>
    </source>
</evidence>
<dbReference type="GO" id="GO:0004151">
    <property type="term" value="F:dihydroorotase activity"/>
    <property type="evidence" value="ECO:0007669"/>
    <property type="project" value="UniProtKB-EC"/>
</dbReference>
<sequence length="436" mass="46545">MKIQIKQGRIIDPQSGLDQVGDLCIAAGKVLAIGETPEGFHPNKVIEASGLVVCPGLIDLAVRLREPGNEYRATLESELLAACAGGVTSLSCPPDTEPPLDETGLVEMLKFRAKNLNLAKVYPIGALTQKLAGERLTEMAELRDAGCVGFSQADAAITDTHVLMRALEYAATFGMTVWLRPQDACLARGGVAHDGVVAARLGLPAVPPTAETIAVMTALLLVRDTGARVHLCRLSSAAAIDMVREAKAQGLPVSCDVSTQHLHLSEMDIGYFDPNCHLIPPLRSLRDRDAIRLALAEGVIDALCSDHTPVDDDTKQLPFGETEPGAAGVELLLPLNLKWAEEKALTLVEALASITCGPARVLGLDAGRIALGLAADICVFDPDAWWRVESGALKSLGKNSPFMGYEVRGKVRYTLVDGQLVFEQHEACTSSYNSRK</sequence>
<dbReference type="Gene3D" id="2.30.40.10">
    <property type="entry name" value="Urease, subunit C, domain 1"/>
    <property type="match status" value="1"/>
</dbReference>
<dbReference type="PANTHER" id="PTHR43668">
    <property type="entry name" value="ALLANTOINASE"/>
    <property type="match status" value="1"/>
</dbReference>
<accession>E6QWY6</accession>
<dbReference type="NCBIfam" id="NF005791">
    <property type="entry name" value="PRK07627.1"/>
    <property type="match status" value="1"/>
</dbReference>
<keyword evidence="5" id="KW-0808">Transferase</keyword>
<dbReference type="AlphaFoldDB" id="E6QWY6"/>
<dbReference type="GO" id="GO:0046872">
    <property type="term" value="F:metal ion binding"/>
    <property type="evidence" value="ECO:0007669"/>
    <property type="project" value="InterPro"/>
</dbReference>
<feature type="domain" description="Amidohydrolase 3" evidence="3">
    <location>
        <begin position="246"/>
        <end position="422"/>
    </location>
</feature>
<dbReference type="InterPro" id="IPR024403">
    <property type="entry name" value="DHOase_cat"/>
</dbReference>
<name>E6QWY6_9ZZZZ</name>
<evidence type="ECO:0000256" key="1">
    <source>
        <dbReference type="ARBA" id="ARBA00022833"/>
    </source>
</evidence>
<dbReference type="Pfam" id="PF12890">
    <property type="entry name" value="DHOase"/>
    <property type="match status" value="1"/>
</dbReference>
<dbReference type="Pfam" id="PF07969">
    <property type="entry name" value="Amidohydro_3"/>
    <property type="match status" value="1"/>
</dbReference>
<dbReference type="EMBL" id="CABR01000166">
    <property type="protein sequence ID" value="CBI11760.1"/>
    <property type="molecule type" value="Genomic_DNA"/>
</dbReference>
<reference evidence="5" key="1">
    <citation type="submission" date="2009-10" db="EMBL/GenBank/DDBJ databases">
        <title>Diversity of trophic interactions inside an arsenic-rich microbial ecosystem.</title>
        <authorList>
            <person name="Bertin P.N."/>
            <person name="Heinrich-Salmeron A."/>
            <person name="Pelletier E."/>
            <person name="Goulhen-Chollet F."/>
            <person name="Arsene-Ploetze F."/>
            <person name="Gallien S."/>
            <person name="Calteau A."/>
            <person name="Vallenet D."/>
            <person name="Casiot C."/>
            <person name="Chane-Woon-Ming B."/>
            <person name="Giloteaux L."/>
            <person name="Barakat M."/>
            <person name="Bonnefoy V."/>
            <person name="Bruneel O."/>
            <person name="Chandler M."/>
            <person name="Cleiss J."/>
            <person name="Duran R."/>
            <person name="Elbaz-Poulichet F."/>
            <person name="Fonknechten N."/>
            <person name="Lauga B."/>
            <person name="Mornico D."/>
            <person name="Ortet P."/>
            <person name="Schaeffer C."/>
            <person name="Siguier P."/>
            <person name="Alexander Thil Smith A."/>
            <person name="Van Dorsselaer A."/>
            <person name="Weissenbach J."/>
            <person name="Medigue C."/>
            <person name="Le Paslier D."/>
        </authorList>
    </citation>
    <scope>NUCLEOTIDE SEQUENCE</scope>
</reference>
<dbReference type="GO" id="GO:0006221">
    <property type="term" value="P:pyrimidine nucleotide biosynthetic process"/>
    <property type="evidence" value="ECO:0007669"/>
    <property type="project" value="UniProtKB-KW"/>
</dbReference>
<dbReference type="InterPro" id="IPR050138">
    <property type="entry name" value="DHOase/Allantoinase_Hydrolase"/>
</dbReference>
<dbReference type="InterPro" id="IPR011059">
    <property type="entry name" value="Metal-dep_hydrolase_composite"/>
</dbReference>
<keyword evidence="1" id="KW-0862">Zinc</keyword>
<organism evidence="5">
    <name type="scientific">mine drainage metagenome</name>
    <dbReference type="NCBI Taxonomy" id="410659"/>
    <lineage>
        <taxon>unclassified sequences</taxon>
        <taxon>metagenomes</taxon>
        <taxon>ecological metagenomes</taxon>
    </lineage>
</organism>
<evidence type="ECO:0000259" key="3">
    <source>
        <dbReference type="Pfam" id="PF07969"/>
    </source>
</evidence>
<dbReference type="GO" id="GO:0006145">
    <property type="term" value="P:purine nucleobase catabolic process"/>
    <property type="evidence" value="ECO:0007669"/>
    <property type="project" value="TreeGrafter"/>
</dbReference>
<dbReference type="InterPro" id="IPR032466">
    <property type="entry name" value="Metal_Hydrolase"/>
</dbReference>
<keyword evidence="2" id="KW-0665">Pyrimidine biosynthesis</keyword>
<dbReference type="InterPro" id="IPR013108">
    <property type="entry name" value="Amidohydro_3"/>
</dbReference>